<dbReference type="EMBL" id="JACBKZ010000008">
    <property type="protein sequence ID" value="KAF5943358.1"/>
    <property type="molecule type" value="Genomic_DNA"/>
</dbReference>
<organism evidence="4 5">
    <name type="scientific">Camellia sinensis</name>
    <name type="common">Tea plant</name>
    <name type="synonym">Thea sinensis</name>
    <dbReference type="NCBI Taxonomy" id="4442"/>
    <lineage>
        <taxon>Eukaryota</taxon>
        <taxon>Viridiplantae</taxon>
        <taxon>Streptophyta</taxon>
        <taxon>Embryophyta</taxon>
        <taxon>Tracheophyta</taxon>
        <taxon>Spermatophyta</taxon>
        <taxon>Magnoliopsida</taxon>
        <taxon>eudicotyledons</taxon>
        <taxon>Gunneridae</taxon>
        <taxon>Pentapetalae</taxon>
        <taxon>asterids</taxon>
        <taxon>Ericales</taxon>
        <taxon>Theaceae</taxon>
        <taxon>Camellia</taxon>
    </lineage>
</organism>
<proteinExistence type="predicted"/>
<dbReference type="Gene3D" id="3.30.430.20">
    <property type="entry name" value="Gnk2 domain, C-X8-C-X2-C motif"/>
    <property type="match status" value="1"/>
</dbReference>
<name>A0A7J7GVB4_CAMSI</name>
<protein>
    <recommendedName>
        <fullName evidence="3">Gnk2-homologous domain-containing protein</fullName>
    </recommendedName>
</protein>
<evidence type="ECO:0000256" key="1">
    <source>
        <dbReference type="ARBA" id="ARBA00022729"/>
    </source>
</evidence>
<sequence length="88" mass="9971">MAVTPSFPMLPKGMILTKFMAYSSAEVMFNPVSATNNCIDTAGVVILRNCSPCKEAIIWYDECSIRYSNRSFFLPWRQTHHLICAVYA</sequence>
<comment type="caution">
    <text evidence="4">The sequence shown here is derived from an EMBL/GenBank/DDBJ whole genome shotgun (WGS) entry which is preliminary data.</text>
</comment>
<evidence type="ECO:0000256" key="2">
    <source>
        <dbReference type="ARBA" id="ARBA00022737"/>
    </source>
</evidence>
<keyword evidence="5" id="KW-1185">Reference proteome</keyword>
<dbReference type="Proteomes" id="UP000593564">
    <property type="component" value="Unassembled WGS sequence"/>
</dbReference>
<dbReference type="InterPro" id="IPR038408">
    <property type="entry name" value="GNK2_sf"/>
</dbReference>
<dbReference type="InterPro" id="IPR002902">
    <property type="entry name" value="GNK2"/>
</dbReference>
<evidence type="ECO:0000313" key="5">
    <source>
        <dbReference type="Proteomes" id="UP000593564"/>
    </source>
</evidence>
<evidence type="ECO:0000313" key="4">
    <source>
        <dbReference type="EMBL" id="KAF5943358.1"/>
    </source>
</evidence>
<dbReference type="AlphaFoldDB" id="A0A7J7GVB4"/>
<accession>A0A7J7GVB4</accession>
<reference evidence="4 5" key="2">
    <citation type="submission" date="2020-07" db="EMBL/GenBank/DDBJ databases">
        <title>Genome assembly of wild tea tree DASZ reveals pedigree and selection history of tea varieties.</title>
        <authorList>
            <person name="Zhang W."/>
        </authorList>
    </citation>
    <scope>NUCLEOTIDE SEQUENCE [LARGE SCALE GENOMIC DNA]</scope>
    <source>
        <strain evidence="5">cv. G240</strain>
        <tissue evidence="4">Leaf</tissue>
    </source>
</reference>
<dbReference type="CDD" id="cd23509">
    <property type="entry name" value="Gnk2-like"/>
    <property type="match status" value="1"/>
</dbReference>
<keyword evidence="1" id="KW-0732">Signal</keyword>
<gene>
    <name evidence="4" type="ORF">HYC85_017435</name>
</gene>
<evidence type="ECO:0000259" key="3">
    <source>
        <dbReference type="Pfam" id="PF01657"/>
    </source>
</evidence>
<keyword evidence="2" id="KW-0677">Repeat</keyword>
<feature type="domain" description="Gnk2-homologous" evidence="3">
    <location>
        <begin position="36"/>
        <end position="70"/>
    </location>
</feature>
<reference evidence="5" key="1">
    <citation type="journal article" date="2020" name="Nat. Commun.">
        <title>Genome assembly of wild tea tree DASZ reveals pedigree and selection history of tea varieties.</title>
        <authorList>
            <person name="Zhang W."/>
            <person name="Zhang Y."/>
            <person name="Qiu H."/>
            <person name="Guo Y."/>
            <person name="Wan H."/>
            <person name="Zhang X."/>
            <person name="Scossa F."/>
            <person name="Alseekh S."/>
            <person name="Zhang Q."/>
            <person name="Wang P."/>
            <person name="Xu L."/>
            <person name="Schmidt M.H."/>
            <person name="Jia X."/>
            <person name="Li D."/>
            <person name="Zhu A."/>
            <person name="Guo F."/>
            <person name="Chen W."/>
            <person name="Ni D."/>
            <person name="Usadel B."/>
            <person name="Fernie A.R."/>
            <person name="Wen W."/>
        </authorList>
    </citation>
    <scope>NUCLEOTIDE SEQUENCE [LARGE SCALE GENOMIC DNA]</scope>
    <source>
        <strain evidence="5">cv. G240</strain>
    </source>
</reference>
<dbReference type="Pfam" id="PF01657">
    <property type="entry name" value="Stress-antifung"/>
    <property type="match status" value="1"/>
</dbReference>